<name>A0ABU1G9A3_9GAMM</name>
<dbReference type="EMBL" id="JARWAI010000002">
    <property type="protein sequence ID" value="MDR5874071.1"/>
    <property type="molecule type" value="Genomic_DNA"/>
</dbReference>
<evidence type="ECO:0000313" key="2">
    <source>
        <dbReference type="EMBL" id="MDR5874071.1"/>
    </source>
</evidence>
<sequence length="200" mass="22614">MNELTLTACQGHAIAPHLDALARLRIRVFRDFPYLYDGDLGYEADYLGRYAENPASLFVLAFDGDTLVGAATGQPLKDEVDAFRRPFEANGIDPERVFYYGESVLLHDYRGRGIGKQFMAEREAHARHQGFEIAAFCAVERPSGHPQEPTDYRPLHGFWNAQGYQRHGKLATTFAWKDIGEADETHKTMVFWLKTLGTSD</sequence>
<evidence type="ECO:0000259" key="1">
    <source>
        <dbReference type="PROSITE" id="PS51186"/>
    </source>
</evidence>
<dbReference type="Gene3D" id="3.40.630.30">
    <property type="match status" value="1"/>
</dbReference>
<gene>
    <name evidence="2" type="ORF">QC815_03970</name>
</gene>
<keyword evidence="2" id="KW-0808">Transferase</keyword>
<evidence type="ECO:0000313" key="3">
    <source>
        <dbReference type="Proteomes" id="UP001269267"/>
    </source>
</evidence>
<comment type="caution">
    <text evidence="2">The sequence shown here is derived from an EMBL/GenBank/DDBJ whole genome shotgun (WGS) entry which is preliminary data.</text>
</comment>
<organism evidence="2 3">
    <name type="scientific">Vreelandella gomseomensis</name>
    <dbReference type="NCBI Taxonomy" id="370766"/>
    <lineage>
        <taxon>Bacteria</taxon>
        <taxon>Pseudomonadati</taxon>
        <taxon>Pseudomonadota</taxon>
        <taxon>Gammaproteobacteria</taxon>
        <taxon>Oceanospirillales</taxon>
        <taxon>Halomonadaceae</taxon>
        <taxon>Vreelandella</taxon>
    </lineage>
</organism>
<dbReference type="InterPro" id="IPR000182">
    <property type="entry name" value="GNAT_dom"/>
</dbReference>
<keyword evidence="3" id="KW-1185">Reference proteome</keyword>
<dbReference type="Proteomes" id="UP001269267">
    <property type="component" value="Unassembled WGS sequence"/>
</dbReference>
<reference evidence="2 3" key="1">
    <citation type="submission" date="2023-04" db="EMBL/GenBank/DDBJ databases">
        <title>A long-awaited taxogenomic arrangement of the family Halomonadaceae.</title>
        <authorList>
            <person name="De La Haba R."/>
            <person name="Chuvochina M."/>
            <person name="Wittouck S."/>
            <person name="Arahal D.R."/>
            <person name="Sanchez-Porro C."/>
            <person name="Hugenholtz P."/>
            <person name="Ventosa A."/>
        </authorList>
    </citation>
    <scope>NUCLEOTIDE SEQUENCE [LARGE SCALE GENOMIC DNA]</scope>
    <source>
        <strain evidence="2 3">DSM 18042</strain>
    </source>
</reference>
<keyword evidence="2" id="KW-0012">Acyltransferase</keyword>
<dbReference type="InterPro" id="IPR016181">
    <property type="entry name" value="Acyl_CoA_acyltransferase"/>
</dbReference>
<feature type="domain" description="N-acetyltransferase" evidence="1">
    <location>
        <begin position="1"/>
        <end position="194"/>
    </location>
</feature>
<dbReference type="CDD" id="cd04301">
    <property type="entry name" value="NAT_SF"/>
    <property type="match status" value="1"/>
</dbReference>
<dbReference type="SUPFAM" id="SSF55729">
    <property type="entry name" value="Acyl-CoA N-acyltransferases (Nat)"/>
    <property type="match status" value="1"/>
</dbReference>
<dbReference type="PROSITE" id="PS51186">
    <property type="entry name" value="GNAT"/>
    <property type="match status" value="1"/>
</dbReference>
<dbReference type="RefSeq" id="WP_309767043.1">
    <property type="nucleotide sequence ID" value="NZ_JARWAI010000002.1"/>
</dbReference>
<dbReference type="Pfam" id="PF00583">
    <property type="entry name" value="Acetyltransf_1"/>
    <property type="match status" value="1"/>
</dbReference>
<protein>
    <submittedName>
        <fullName evidence="2">GNAT family N-acetyltransferase</fullName>
        <ecNumber evidence="2">2.3.1.-</ecNumber>
    </submittedName>
</protein>
<dbReference type="GO" id="GO:0016746">
    <property type="term" value="F:acyltransferase activity"/>
    <property type="evidence" value="ECO:0007669"/>
    <property type="project" value="UniProtKB-KW"/>
</dbReference>
<dbReference type="EC" id="2.3.1.-" evidence="2"/>
<accession>A0ABU1G9A3</accession>
<proteinExistence type="predicted"/>